<comment type="caution">
    <text evidence="1">The sequence shown here is derived from an EMBL/GenBank/DDBJ whole genome shotgun (WGS) entry which is preliminary data.</text>
</comment>
<organism evidence="1 2">
    <name type="scientific">Sphaerisporangium melleum</name>
    <dbReference type="NCBI Taxonomy" id="321316"/>
    <lineage>
        <taxon>Bacteria</taxon>
        <taxon>Bacillati</taxon>
        <taxon>Actinomycetota</taxon>
        <taxon>Actinomycetes</taxon>
        <taxon>Streptosporangiales</taxon>
        <taxon>Streptosporangiaceae</taxon>
        <taxon>Sphaerisporangium</taxon>
    </lineage>
</organism>
<keyword evidence="2" id="KW-1185">Reference proteome</keyword>
<dbReference type="Proteomes" id="UP000645217">
    <property type="component" value="Unassembled WGS sequence"/>
</dbReference>
<dbReference type="RefSeq" id="WP_189160976.1">
    <property type="nucleotide sequence ID" value="NZ_BMNT01000001.1"/>
</dbReference>
<reference evidence="1" key="2">
    <citation type="submission" date="2020-09" db="EMBL/GenBank/DDBJ databases">
        <authorList>
            <person name="Sun Q."/>
            <person name="Ohkuma M."/>
        </authorList>
    </citation>
    <scope>NUCLEOTIDE SEQUENCE</scope>
    <source>
        <strain evidence="1">JCM 13064</strain>
    </source>
</reference>
<dbReference type="EMBL" id="BMNT01000001">
    <property type="protein sequence ID" value="GGK62269.1"/>
    <property type="molecule type" value="Genomic_DNA"/>
</dbReference>
<gene>
    <name evidence="1" type="ORF">GCM10007964_01780</name>
</gene>
<evidence type="ECO:0000313" key="2">
    <source>
        <dbReference type="Proteomes" id="UP000645217"/>
    </source>
</evidence>
<evidence type="ECO:0000313" key="1">
    <source>
        <dbReference type="EMBL" id="GGK62269.1"/>
    </source>
</evidence>
<reference evidence="1" key="1">
    <citation type="journal article" date="2014" name="Int. J. Syst. Evol. Microbiol.">
        <title>Complete genome sequence of Corynebacterium casei LMG S-19264T (=DSM 44701T), isolated from a smear-ripened cheese.</title>
        <authorList>
            <consortium name="US DOE Joint Genome Institute (JGI-PGF)"/>
            <person name="Walter F."/>
            <person name="Albersmeier A."/>
            <person name="Kalinowski J."/>
            <person name="Ruckert C."/>
        </authorList>
    </citation>
    <scope>NUCLEOTIDE SEQUENCE</scope>
    <source>
        <strain evidence="1">JCM 13064</strain>
    </source>
</reference>
<accession>A0A917VBQ8</accession>
<proteinExistence type="predicted"/>
<protein>
    <submittedName>
        <fullName evidence="1">Uncharacterized protein</fullName>
    </submittedName>
</protein>
<dbReference type="AlphaFoldDB" id="A0A917VBQ8"/>
<sequence length="97" mass="10636">MAASTPEERRVIASIAANTRWSREGNRVGATAKARNNSPASIEYWKKKVDPESTMLPAIRLKAAMNAKKAHYDRIALRMRQAKAAKRQATAEEAGAA</sequence>
<name>A0A917VBQ8_9ACTN</name>